<dbReference type="Proteomes" id="UP000053477">
    <property type="component" value="Unassembled WGS sequence"/>
</dbReference>
<evidence type="ECO:0000259" key="1">
    <source>
        <dbReference type="PROSITE" id="PS50181"/>
    </source>
</evidence>
<dbReference type="CDD" id="cd09917">
    <property type="entry name" value="F-box_SF"/>
    <property type="match status" value="1"/>
</dbReference>
<organism evidence="2 3">
    <name type="scientific">Schizopora paradoxa</name>
    <dbReference type="NCBI Taxonomy" id="27342"/>
    <lineage>
        <taxon>Eukaryota</taxon>
        <taxon>Fungi</taxon>
        <taxon>Dikarya</taxon>
        <taxon>Basidiomycota</taxon>
        <taxon>Agaricomycotina</taxon>
        <taxon>Agaricomycetes</taxon>
        <taxon>Hymenochaetales</taxon>
        <taxon>Schizoporaceae</taxon>
        <taxon>Schizopora</taxon>
    </lineage>
</organism>
<dbReference type="AlphaFoldDB" id="A0A0H2RG26"/>
<dbReference type="SUPFAM" id="SSF81383">
    <property type="entry name" value="F-box domain"/>
    <property type="match status" value="1"/>
</dbReference>
<evidence type="ECO:0000313" key="3">
    <source>
        <dbReference type="Proteomes" id="UP000053477"/>
    </source>
</evidence>
<gene>
    <name evidence="2" type="ORF">SCHPADRAFT_944428</name>
</gene>
<keyword evidence="3" id="KW-1185">Reference proteome</keyword>
<dbReference type="OrthoDB" id="2269034at2759"/>
<dbReference type="Pfam" id="PF12937">
    <property type="entry name" value="F-box-like"/>
    <property type="match status" value="1"/>
</dbReference>
<dbReference type="PROSITE" id="PS50181">
    <property type="entry name" value="FBOX"/>
    <property type="match status" value="1"/>
</dbReference>
<dbReference type="InterPro" id="IPR036047">
    <property type="entry name" value="F-box-like_dom_sf"/>
</dbReference>
<sequence length="532" mass="61074">MDIVYSLEKASATRFPSGEDPCFKLTDWQFSRAFESGSISDLSSEWIQVESILKLSRALVASASQLLDLYDHHLRPTSLKLSKGLASLPDEILMYILRFAQGEELSGMDALRFSHVSRRFQRLIVGNRVFWSSINLCRRSKKECIDMQLARGGNDACIHVTLEYDQHDWDLVEFLDTFSTTAPRWGSLIVKGKFYEEDRGESIFDKLFELFEDRHLILPQLHEMHVEELQIHGRKDIADDEDSDIADEELYEYCWFTCETDFEDVRAWDLPNLRTIKCIECIPPPSFPFNSFTSLSISIHVLPSSDDVANQVNELKDFIASKPSITELSLALGGYAASGQVEHDFEIKPVVYPNVTSFKLNISQFEKYKVIDSLTQALKMPQLRDFKLIDTGYTGMDRRRQRPLVVVPSPLNHPLLESYALNITDRMYDDPQTFMLHLDKLPNVSTLSVTTSGGAFFWCDPKCPLEHKSLRKLRFESCERLDSNCLDRAVSTLKKVGAWKTLESLEIQDCEELDREMALEIVGEKRLRFVDT</sequence>
<protein>
    <recommendedName>
        <fullName evidence="1">F-box domain-containing protein</fullName>
    </recommendedName>
</protein>
<evidence type="ECO:0000313" key="2">
    <source>
        <dbReference type="EMBL" id="KLO08468.1"/>
    </source>
</evidence>
<feature type="domain" description="F-box" evidence="1">
    <location>
        <begin position="82"/>
        <end position="134"/>
    </location>
</feature>
<reference evidence="2 3" key="1">
    <citation type="submission" date="2015-04" db="EMBL/GenBank/DDBJ databases">
        <title>Complete genome sequence of Schizopora paradoxa KUC8140, a cosmopolitan wood degrader in East Asia.</title>
        <authorList>
            <consortium name="DOE Joint Genome Institute"/>
            <person name="Min B."/>
            <person name="Park H."/>
            <person name="Jang Y."/>
            <person name="Kim J.-J."/>
            <person name="Kim K.H."/>
            <person name="Pangilinan J."/>
            <person name="Lipzen A."/>
            <person name="Riley R."/>
            <person name="Grigoriev I.V."/>
            <person name="Spatafora J.W."/>
            <person name="Choi I.-G."/>
        </authorList>
    </citation>
    <scope>NUCLEOTIDE SEQUENCE [LARGE SCALE GENOMIC DNA]</scope>
    <source>
        <strain evidence="2 3">KUC8140</strain>
    </source>
</reference>
<accession>A0A0H2RG26</accession>
<dbReference type="InParanoid" id="A0A0H2RG26"/>
<name>A0A0H2RG26_9AGAM</name>
<dbReference type="InterPro" id="IPR001810">
    <property type="entry name" value="F-box_dom"/>
</dbReference>
<dbReference type="EMBL" id="KQ086090">
    <property type="protein sequence ID" value="KLO08468.1"/>
    <property type="molecule type" value="Genomic_DNA"/>
</dbReference>
<proteinExistence type="predicted"/>
<dbReference type="Gene3D" id="1.20.1280.50">
    <property type="match status" value="1"/>
</dbReference>